<proteinExistence type="predicted"/>
<keyword evidence="2" id="KW-0732">Signal</keyword>
<evidence type="ECO:0000256" key="1">
    <source>
        <dbReference type="SAM" id="MobiDB-lite"/>
    </source>
</evidence>
<feature type="compositionally biased region" description="Polar residues" evidence="1">
    <location>
        <begin position="209"/>
        <end position="224"/>
    </location>
</feature>
<gene>
    <name evidence="3" type="ORF">AVDCRST_MAG89-1801</name>
</gene>
<feature type="non-terminal residue" evidence="3">
    <location>
        <position position="313"/>
    </location>
</feature>
<evidence type="ECO:0000256" key="2">
    <source>
        <dbReference type="SAM" id="SignalP"/>
    </source>
</evidence>
<feature type="region of interest" description="Disordered" evidence="1">
    <location>
        <begin position="1"/>
        <end position="20"/>
    </location>
</feature>
<feature type="chain" id="PRO_5026896485" description="Photosynthesis system II assembly factor Ycf48/Hcf136-like domain-containing protein" evidence="2">
    <location>
        <begin position="41"/>
        <end position="313"/>
    </location>
</feature>
<evidence type="ECO:0008006" key="4">
    <source>
        <dbReference type="Google" id="ProtNLM"/>
    </source>
</evidence>
<dbReference type="AlphaFoldDB" id="A0A6J4L574"/>
<feature type="region of interest" description="Disordered" evidence="1">
    <location>
        <begin position="178"/>
        <end position="225"/>
    </location>
</feature>
<feature type="signal peptide" evidence="2">
    <location>
        <begin position="1"/>
        <end position="40"/>
    </location>
</feature>
<dbReference type="EMBL" id="CADCTV010000386">
    <property type="protein sequence ID" value="CAA9324270.1"/>
    <property type="molecule type" value="Genomic_DNA"/>
</dbReference>
<reference evidence="3" key="1">
    <citation type="submission" date="2020-02" db="EMBL/GenBank/DDBJ databases">
        <authorList>
            <person name="Meier V. D."/>
        </authorList>
    </citation>
    <scope>NUCLEOTIDE SEQUENCE</scope>
    <source>
        <strain evidence="3">AVDCRST_MAG89</strain>
    </source>
</reference>
<sequence>MEPSTSAASSSSSTSPSARRTARVPLLVAAALLFAGSVAAAARQAPPDNPFQPVTGWDAFWKPTRENDFASHLSIQSELSALYVLPGTDHMWVGGSGGLILWSEDAGENWNRAEVRGTVGVPLDTGRYDIVPTVDTVTSTADTSAAFSADTAGPPAASTRAMGRRLIEWFSPAPLYAQSGPVQSGPRAEIDSSCAPRPRAGRDPPRPNLGNTPAQPEAPRSNTPVGGYSARIIDIQFTSASVGWATSAAGHLLSSTDGGRTWTVIRAGMDESRLTFNSAGRGWAYSESGYAARFIDGKEDWRQLSAKWNWKHL</sequence>
<organism evidence="3">
    <name type="scientific">uncultured Gemmatimonadota bacterium</name>
    <dbReference type="NCBI Taxonomy" id="203437"/>
    <lineage>
        <taxon>Bacteria</taxon>
        <taxon>Pseudomonadati</taxon>
        <taxon>Gemmatimonadota</taxon>
        <taxon>environmental samples</taxon>
    </lineage>
</organism>
<name>A0A6J4L574_9BACT</name>
<accession>A0A6J4L574</accession>
<protein>
    <recommendedName>
        <fullName evidence="4">Photosynthesis system II assembly factor Ycf48/Hcf136-like domain-containing protein</fullName>
    </recommendedName>
</protein>
<evidence type="ECO:0000313" key="3">
    <source>
        <dbReference type="EMBL" id="CAA9324270.1"/>
    </source>
</evidence>
<dbReference type="SUPFAM" id="SSF110296">
    <property type="entry name" value="Oligoxyloglucan reducing end-specific cellobiohydrolase"/>
    <property type="match status" value="1"/>
</dbReference>